<evidence type="ECO:0008006" key="3">
    <source>
        <dbReference type="Google" id="ProtNLM"/>
    </source>
</evidence>
<reference evidence="2" key="1">
    <citation type="submission" date="2019-02" db="EMBL/GenBank/DDBJ databases">
        <authorList>
            <person name="Gruber-Vodicka R. H."/>
            <person name="Seah K. B. B."/>
        </authorList>
    </citation>
    <scope>NUCLEOTIDE SEQUENCE</scope>
    <source>
        <strain evidence="2">BECK_S313</strain>
    </source>
</reference>
<proteinExistence type="predicted"/>
<name>A0A450W9B7_9GAMM</name>
<gene>
    <name evidence="2" type="ORF">BECKLPF1236B_GA0070989_10506</name>
</gene>
<dbReference type="EMBL" id="CAADFK010000050">
    <property type="protein sequence ID" value="VFK13620.1"/>
    <property type="molecule type" value="Genomic_DNA"/>
</dbReference>
<keyword evidence="1" id="KW-0812">Transmembrane</keyword>
<keyword evidence="1" id="KW-1133">Transmembrane helix</keyword>
<protein>
    <recommendedName>
        <fullName evidence="3">Oxaloacetate decarboxylase, gamma chain</fullName>
    </recommendedName>
</protein>
<organism evidence="2">
    <name type="scientific">Candidatus Kentrum sp. LPFa</name>
    <dbReference type="NCBI Taxonomy" id="2126335"/>
    <lineage>
        <taxon>Bacteria</taxon>
        <taxon>Pseudomonadati</taxon>
        <taxon>Pseudomonadota</taxon>
        <taxon>Gammaproteobacteria</taxon>
        <taxon>Candidatus Kentrum</taxon>
    </lineage>
</organism>
<accession>A0A450W9B7</accession>
<feature type="transmembrane region" description="Helical" evidence="1">
    <location>
        <begin position="12"/>
        <end position="36"/>
    </location>
</feature>
<sequence length="114" mass="12456">MGEYTSLSVQMYLLAIVISLLVAVMIRGVVVTLSMLGKKSSVTMPAADPIAVGRSDEDHIAAVTAAVWAVVGPYRIVHIEPTDRGRGWASESLFTHHASHAVEHHPKRWESKQK</sequence>
<evidence type="ECO:0000256" key="1">
    <source>
        <dbReference type="SAM" id="Phobius"/>
    </source>
</evidence>
<dbReference type="AlphaFoldDB" id="A0A450W9B7"/>
<keyword evidence="1" id="KW-0472">Membrane</keyword>
<evidence type="ECO:0000313" key="2">
    <source>
        <dbReference type="EMBL" id="VFK13620.1"/>
    </source>
</evidence>